<dbReference type="InterPro" id="IPR025669">
    <property type="entry name" value="AAA_dom"/>
</dbReference>
<comment type="caution">
    <text evidence="2">The sequence shown here is derived from an EMBL/GenBank/DDBJ whole genome shotgun (WGS) entry which is preliminary data.</text>
</comment>
<dbReference type="SUPFAM" id="SSF52540">
    <property type="entry name" value="P-loop containing nucleoside triphosphate hydrolases"/>
    <property type="match status" value="1"/>
</dbReference>
<evidence type="ECO:0000259" key="1">
    <source>
        <dbReference type="Pfam" id="PF13614"/>
    </source>
</evidence>
<dbReference type="Gene3D" id="3.40.50.300">
    <property type="entry name" value="P-loop containing nucleotide triphosphate hydrolases"/>
    <property type="match status" value="1"/>
</dbReference>
<dbReference type="RefSeq" id="WP_146269234.1">
    <property type="nucleotide sequence ID" value="NZ_VOEI01000001.1"/>
</dbReference>
<protein>
    <submittedName>
        <fullName evidence="2">ParA family protein</fullName>
    </submittedName>
</protein>
<dbReference type="InterPro" id="IPR050678">
    <property type="entry name" value="DNA_Partitioning_ATPase"/>
</dbReference>
<dbReference type="PANTHER" id="PTHR13696">
    <property type="entry name" value="P-LOOP CONTAINING NUCLEOSIDE TRIPHOSPHATE HYDROLASE"/>
    <property type="match status" value="1"/>
</dbReference>
<evidence type="ECO:0000313" key="2">
    <source>
        <dbReference type="EMBL" id="TWR28441.1"/>
    </source>
</evidence>
<organism evidence="2 3">
    <name type="scientific">Mucilaginibacter achroorhodeus</name>
    <dbReference type="NCBI Taxonomy" id="2599294"/>
    <lineage>
        <taxon>Bacteria</taxon>
        <taxon>Pseudomonadati</taxon>
        <taxon>Bacteroidota</taxon>
        <taxon>Sphingobacteriia</taxon>
        <taxon>Sphingobacteriales</taxon>
        <taxon>Sphingobacteriaceae</taxon>
        <taxon>Mucilaginibacter</taxon>
    </lineage>
</organism>
<dbReference type="PANTHER" id="PTHR13696:SF99">
    <property type="entry name" value="COBYRINIC ACID AC-DIAMIDE SYNTHASE"/>
    <property type="match status" value="1"/>
</dbReference>
<dbReference type="AlphaFoldDB" id="A0A563UAN3"/>
<accession>A0A563UAN3</accession>
<reference evidence="2 3" key="1">
    <citation type="submission" date="2019-07" db="EMBL/GenBank/DDBJ databases">
        <authorList>
            <person name="Kim J."/>
        </authorList>
    </citation>
    <scope>NUCLEOTIDE SEQUENCE [LARGE SCALE GENOMIC DNA]</scope>
    <source>
        <strain evidence="2 3">MJ1a</strain>
    </source>
</reference>
<keyword evidence="3" id="KW-1185">Reference proteome</keyword>
<dbReference type="InterPro" id="IPR027417">
    <property type="entry name" value="P-loop_NTPase"/>
</dbReference>
<name>A0A563UAN3_9SPHI</name>
<dbReference type="Pfam" id="PF13614">
    <property type="entry name" value="AAA_31"/>
    <property type="match status" value="1"/>
</dbReference>
<dbReference type="OrthoDB" id="9815116at2"/>
<dbReference type="EMBL" id="VOEI01000001">
    <property type="protein sequence ID" value="TWR28441.1"/>
    <property type="molecule type" value="Genomic_DNA"/>
</dbReference>
<sequence>MKIISLFNNKGGVGKTTLAFHLSNILAEQGHKILIIDLDPQCNLTICGMDEEALHNIWLEEDSFIDDFESSMKNMSVNDFSDFLDTPKTIHFLLKPTEDGVSDLPKLPPPVPVKNNLDLIPGRLTIHKYENKISERWSGAYLGESLSIRTLTNIRTIAEQYTAIHNYDFVIIDTSPSLGALNKVIISTVDGFLIPALPDMFSLYGIRNIGGALNQWKKEFNTIYGLISEDKRNRFPTNFVRFLGYTIYNAKKYKDVTPWDLAKAHYNYAQQIPETIEAFINPDLRSHLDPELAKTPIGGKSVMHSHNTLPNMSQKYKRPIWEIPDLPNLEADDISTIKGNANTLYKPTRERYIEFAKSLLERIETLN</sequence>
<dbReference type="Proteomes" id="UP000318010">
    <property type="component" value="Unassembled WGS sequence"/>
</dbReference>
<evidence type="ECO:0000313" key="3">
    <source>
        <dbReference type="Proteomes" id="UP000318010"/>
    </source>
</evidence>
<feature type="domain" description="AAA" evidence="1">
    <location>
        <begin position="1"/>
        <end position="222"/>
    </location>
</feature>
<dbReference type="CDD" id="cd02042">
    <property type="entry name" value="ParAB_family"/>
    <property type="match status" value="1"/>
</dbReference>
<gene>
    <name evidence="2" type="ORF">FPZ42_04265</name>
</gene>
<proteinExistence type="predicted"/>